<dbReference type="PRINTS" id="PR00102">
    <property type="entry name" value="OTCASE"/>
</dbReference>
<reference evidence="8 11" key="1">
    <citation type="submission" date="2016-04" db="EMBL/GenBank/DDBJ databases">
        <authorList>
            <person name="Evans L.H."/>
            <person name="Alamgir A."/>
            <person name="Owens N."/>
            <person name="Weber N.D."/>
            <person name="Virtaneva K."/>
            <person name="Barbian K."/>
            <person name="Babar A."/>
            <person name="Rosenke K."/>
        </authorList>
    </citation>
    <scope>NUCLEOTIDE SEQUENCE [LARGE SCALE GENOMIC DNA]</scope>
    <source>
        <strain evidence="8">S5</strain>
        <strain evidence="11">S5(T) (JCM 30642 \VKM B-2941)</strain>
    </source>
</reference>
<evidence type="ECO:0000313" key="8">
    <source>
        <dbReference type="EMBL" id="SIM71614.1"/>
    </source>
</evidence>
<accession>A0A1N5VER8</accession>
<keyword evidence="3 5" id="KW-0808">Transferase</keyword>
<dbReference type="GeneID" id="41588602"/>
<proteinExistence type="inferred from homology"/>
<sequence>MIKKDLVSILDIRNDFSEIVNMGLKFKRSRYQTSPLVEGRSMGMIFEKSSTRTRVSLETAMYQLGGNALYLNPSDMQMGRGETVEDTSRVLSGMLDIITYRAFSHENVVKLAKYSSVPVINALDNQEHPLQMIADFMTIAEKKGEFQGKKFSYVGDGNNMVNSLVLTCAMTGMDISIGTPKNHMPDQSFIEKAKKIARETGSTVTLTDKPGEAVESADIIYTDVWVSMGEEKQREEKEKDLRPFQVNSELVKNAKKDYIFMHCLPAHRGLEVTDEVADSINSVIFQEAENRLHSAKAAIVYLLSN</sequence>
<evidence type="ECO:0000256" key="3">
    <source>
        <dbReference type="ARBA" id="ARBA00022679"/>
    </source>
</evidence>
<dbReference type="GO" id="GO:0005737">
    <property type="term" value="C:cytoplasm"/>
    <property type="evidence" value="ECO:0007669"/>
    <property type="project" value="UniProtKB-SubCell"/>
</dbReference>
<feature type="binding site" evidence="5">
    <location>
        <position position="101"/>
    </location>
    <ligand>
        <name>carbamoyl phosphate</name>
        <dbReference type="ChEBI" id="CHEBI:58228"/>
    </ligand>
</feature>
<feature type="domain" description="Aspartate/ornithine carbamoyltransferase carbamoyl-P binding" evidence="7">
    <location>
        <begin position="4"/>
        <end position="141"/>
    </location>
</feature>
<gene>
    <name evidence="9" type="ORF">CPM_1356</name>
    <name evidence="8" type="ORF">CSP5_1357</name>
</gene>
<evidence type="ECO:0000313" key="10">
    <source>
        <dbReference type="Proteomes" id="UP000187822"/>
    </source>
</evidence>
<dbReference type="NCBIfam" id="NF001986">
    <property type="entry name" value="PRK00779.1"/>
    <property type="match status" value="1"/>
</dbReference>
<dbReference type="KEGG" id="cdiv:CPM_1356"/>
<feature type="binding site" evidence="5">
    <location>
        <begin position="50"/>
        <end position="53"/>
    </location>
    <ligand>
        <name>carbamoyl phosphate</name>
        <dbReference type="ChEBI" id="CHEBI:58228"/>
    </ligand>
</feature>
<comment type="similarity">
    <text evidence="1 5">Belongs to the aspartate/ornithine carbamoyltransferase superfamily. OTCase family.</text>
</comment>
<dbReference type="HAMAP" id="MF_01109">
    <property type="entry name" value="OTCase"/>
    <property type="match status" value="1"/>
</dbReference>
<dbReference type="GO" id="GO:0016597">
    <property type="term" value="F:amino acid binding"/>
    <property type="evidence" value="ECO:0007669"/>
    <property type="project" value="InterPro"/>
</dbReference>
<feature type="domain" description="Aspartate/ornithine carbamoyltransferase Asp/Orn-binding" evidence="6">
    <location>
        <begin position="147"/>
        <end position="301"/>
    </location>
</feature>
<evidence type="ECO:0000256" key="1">
    <source>
        <dbReference type="ARBA" id="ARBA00007805"/>
    </source>
</evidence>
<dbReference type="InterPro" id="IPR006132">
    <property type="entry name" value="Asp/Orn_carbamoyltranf_P-bd"/>
</dbReference>
<dbReference type="Gene3D" id="3.40.50.1370">
    <property type="entry name" value="Aspartate/ornithine carbamoyltransferase"/>
    <property type="match status" value="2"/>
</dbReference>
<dbReference type="EMBL" id="LT719092">
    <property type="protein sequence ID" value="SJK85156.1"/>
    <property type="molecule type" value="Genomic_DNA"/>
</dbReference>
<dbReference type="Pfam" id="PF00185">
    <property type="entry name" value="OTCace"/>
    <property type="match status" value="1"/>
</dbReference>
<dbReference type="InterPro" id="IPR036901">
    <property type="entry name" value="Asp/Orn_carbamoylTrfase_sf"/>
</dbReference>
<feature type="binding site" evidence="5">
    <location>
        <position position="77"/>
    </location>
    <ligand>
        <name>carbamoyl phosphate</name>
        <dbReference type="ChEBI" id="CHEBI:58228"/>
    </ligand>
</feature>
<dbReference type="RefSeq" id="WP_197683161.1">
    <property type="nucleotide sequence ID" value="NZ_LT671858.1"/>
</dbReference>
<dbReference type="FunFam" id="3.40.50.1370:FF:000008">
    <property type="entry name" value="Ornithine carbamoyltransferase"/>
    <property type="match status" value="1"/>
</dbReference>
<name>A0A1N5VER8_9ARCH</name>
<dbReference type="Proteomes" id="UP000187822">
    <property type="component" value="Chromosome I"/>
</dbReference>
<dbReference type="InterPro" id="IPR024904">
    <property type="entry name" value="OTCase_ArgI"/>
</dbReference>
<feature type="binding site" evidence="5">
    <location>
        <position position="159"/>
    </location>
    <ligand>
        <name>L-ornithine</name>
        <dbReference type="ChEBI" id="CHEBI:46911"/>
    </ligand>
</feature>
<dbReference type="Pfam" id="PF02729">
    <property type="entry name" value="OTCace_N"/>
    <property type="match status" value="1"/>
</dbReference>
<dbReference type="PANTHER" id="PTHR45753">
    <property type="entry name" value="ORNITHINE CARBAMOYLTRANSFERASE, MITOCHONDRIAL"/>
    <property type="match status" value="1"/>
</dbReference>
<evidence type="ECO:0000256" key="2">
    <source>
        <dbReference type="ARBA" id="ARBA00013007"/>
    </source>
</evidence>
<comment type="subcellular location">
    <subcellularLocation>
        <location evidence="5">Cytoplasm</location>
    </subcellularLocation>
</comment>
<dbReference type="SUPFAM" id="SSF53671">
    <property type="entry name" value="Aspartate/ornithine carbamoyltransferase"/>
    <property type="match status" value="1"/>
</dbReference>
<keyword evidence="10" id="KW-1185">Reference proteome</keyword>
<dbReference type="InterPro" id="IPR006131">
    <property type="entry name" value="Asp_carbamoyltransf_Asp/Orn-bd"/>
</dbReference>
<evidence type="ECO:0000313" key="11">
    <source>
        <dbReference type="Proteomes" id="UP000195607"/>
    </source>
</evidence>
<dbReference type="GO" id="GO:0004585">
    <property type="term" value="F:ornithine carbamoyltransferase activity"/>
    <property type="evidence" value="ECO:0007669"/>
    <property type="project" value="UniProtKB-UniRule"/>
</dbReference>
<dbReference type="PROSITE" id="PS00097">
    <property type="entry name" value="CARBAMOYLTRANSFERASE"/>
    <property type="match status" value="1"/>
</dbReference>
<feature type="binding site" evidence="5">
    <location>
        <position position="223"/>
    </location>
    <ligand>
        <name>L-ornithine</name>
        <dbReference type="ChEBI" id="CHEBI:46911"/>
    </ligand>
</feature>
<dbReference type="InterPro" id="IPR002292">
    <property type="entry name" value="Orn/put_carbamltrans"/>
</dbReference>
<dbReference type="Proteomes" id="UP000195607">
    <property type="component" value="Chromosome I"/>
</dbReference>
<dbReference type="STRING" id="1673428.CPM_1356"/>
<feature type="binding site" evidence="5">
    <location>
        <begin position="263"/>
        <end position="264"/>
    </location>
    <ligand>
        <name>carbamoyl phosphate</name>
        <dbReference type="ChEBI" id="CHEBI:58228"/>
    </ligand>
</feature>
<feature type="binding site" evidence="5">
    <location>
        <begin position="128"/>
        <end position="131"/>
    </location>
    <ligand>
        <name>carbamoyl phosphate</name>
        <dbReference type="ChEBI" id="CHEBI:58228"/>
    </ligand>
</feature>
<dbReference type="AlphaFoldDB" id="A0A1N5VER8"/>
<dbReference type="InterPro" id="IPR006130">
    <property type="entry name" value="Asp/Orn_carbamoylTrfase"/>
</dbReference>
<dbReference type="EMBL" id="LT671858">
    <property type="protein sequence ID" value="SIM71614.1"/>
    <property type="molecule type" value="Genomic_DNA"/>
</dbReference>
<reference evidence="9" key="2">
    <citation type="submission" date="2016-06" db="EMBL/GenBank/DDBJ databases">
        <authorList>
            <person name="Olsen C.W."/>
            <person name="Carey S."/>
            <person name="Hinshaw L."/>
            <person name="Karasin A.I."/>
        </authorList>
    </citation>
    <scope>NUCLEOTIDE SEQUENCE [LARGE SCALE GENOMIC DNA]</scope>
    <source>
        <strain evidence="9">PM4</strain>
    </source>
</reference>
<keyword evidence="5" id="KW-0963">Cytoplasm</keyword>
<evidence type="ECO:0000259" key="6">
    <source>
        <dbReference type="Pfam" id="PF00185"/>
    </source>
</evidence>
<protein>
    <recommendedName>
        <fullName evidence="2 5">Ornithine carbamoyltransferase</fullName>
        <shortName evidence="5">OTCase</shortName>
        <ecNumber evidence="2 5">2.1.3.3</ecNumber>
    </recommendedName>
</protein>
<evidence type="ECO:0000256" key="5">
    <source>
        <dbReference type="HAMAP-Rule" id="MF_01109"/>
    </source>
</evidence>
<feature type="binding site" evidence="5">
    <location>
        <position position="291"/>
    </location>
    <ligand>
        <name>carbamoyl phosphate</name>
        <dbReference type="ChEBI" id="CHEBI:58228"/>
    </ligand>
</feature>
<dbReference type="OrthoDB" id="4696at2157"/>
<feature type="binding site" evidence="5">
    <location>
        <begin position="227"/>
        <end position="228"/>
    </location>
    <ligand>
        <name>L-ornithine</name>
        <dbReference type="ChEBI" id="CHEBI:46911"/>
    </ligand>
</feature>
<evidence type="ECO:0000259" key="7">
    <source>
        <dbReference type="Pfam" id="PF02729"/>
    </source>
</evidence>
<dbReference type="PANTHER" id="PTHR45753:SF3">
    <property type="entry name" value="ORNITHINE TRANSCARBAMYLASE, MITOCHONDRIAL"/>
    <property type="match status" value="1"/>
</dbReference>
<dbReference type="GO" id="GO:0019240">
    <property type="term" value="P:citrulline biosynthetic process"/>
    <property type="evidence" value="ECO:0007669"/>
    <property type="project" value="TreeGrafter"/>
</dbReference>
<dbReference type="EC" id="2.1.3.3" evidence="2 5"/>
<dbReference type="PRINTS" id="PR00100">
    <property type="entry name" value="AOTCASE"/>
</dbReference>
<evidence type="ECO:0000256" key="4">
    <source>
        <dbReference type="ARBA" id="ARBA00048772"/>
    </source>
</evidence>
<reference evidence="10" key="3">
    <citation type="submission" date="2016-06" db="EMBL/GenBank/DDBJ databases">
        <authorList>
            <person name="Toshchakov V.S."/>
        </authorList>
    </citation>
    <scope>NUCLEOTIDE SEQUENCE [LARGE SCALE GENOMIC DNA]</scope>
    <source>
        <strain>PM4 (JCM 30641</strain>
        <strain evidence="10">\VKM B-2940)</strain>
    </source>
</reference>
<evidence type="ECO:0000313" key="9">
    <source>
        <dbReference type="EMBL" id="SJK85156.1"/>
    </source>
</evidence>
<organism evidence="8 11">
    <name type="scientific">Cuniculiplasma divulgatum</name>
    <dbReference type="NCBI Taxonomy" id="1673428"/>
    <lineage>
        <taxon>Archaea</taxon>
        <taxon>Methanobacteriati</taxon>
        <taxon>Thermoplasmatota</taxon>
        <taxon>Thermoplasmata</taxon>
        <taxon>Thermoplasmatales</taxon>
        <taxon>Cuniculiplasmataceae</taxon>
        <taxon>Cuniculiplasma</taxon>
    </lineage>
</organism>
<dbReference type="GO" id="GO:0042450">
    <property type="term" value="P:L-arginine biosynthetic process via ornithine"/>
    <property type="evidence" value="ECO:0007669"/>
    <property type="project" value="UniProtKB-UniRule"/>
</dbReference>
<comment type="catalytic activity">
    <reaction evidence="4 5">
        <text>carbamoyl phosphate + L-ornithine = L-citrulline + phosphate + H(+)</text>
        <dbReference type="Rhea" id="RHEA:19513"/>
        <dbReference type="ChEBI" id="CHEBI:15378"/>
        <dbReference type="ChEBI" id="CHEBI:43474"/>
        <dbReference type="ChEBI" id="CHEBI:46911"/>
        <dbReference type="ChEBI" id="CHEBI:57743"/>
        <dbReference type="ChEBI" id="CHEBI:58228"/>
        <dbReference type="EC" id="2.1.3.3"/>
    </reaction>
</comment>
<dbReference type="NCBIfam" id="TIGR00658">
    <property type="entry name" value="orni_carb_tr"/>
    <property type="match status" value="1"/>
</dbReference>